<comment type="caution">
    <text evidence="2">The sequence shown here is derived from an EMBL/GenBank/DDBJ whole genome shotgun (WGS) entry which is preliminary data.</text>
</comment>
<reference evidence="2 3" key="1">
    <citation type="submission" date="2019-12" db="EMBL/GenBank/DDBJ databases">
        <authorList>
            <person name="Zhao J."/>
        </authorList>
    </citation>
    <scope>NUCLEOTIDE SEQUENCE [LARGE SCALE GENOMIC DNA]</scope>
    <source>
        <strain evidence="2 3">S-15</strain>
    </source>
</reference>
<evidence type="ECO:0000313" key="2">
    <source>
        <dbReference type="EMBL" id="NBG64955.1"/>
    </source>
</evidence>
<proteinExistence type="predicted"/>
<protein>
    <recommendedName>
        <fullName evidence="4">SPOR domain-containing protein</fullName>
    </recommendedName>
</protein>
<evidence type="ECO:0008006" key="4">
    <source>
        <dbReference type="Google" id="ProtNLM"/>
    </source>
</evidence>
<organism evidence="2 3">
    <name type="scientific">Acidiluteibacter ferrifornacis</name>
    <dbReference type="NCBI Taxonomy" id="2692424"/>
    <lineage>
        <taxon>Bacteria</taxon>
        <taxon>Pseudomonadati</taxon>
        <taxon>Bacteroidota</taxon>
        <taxon>Flavobacteriia</taxon>
        <taxon>Flavobacteriales</taxon>
        <taxon>Cryomorphaceae</taxon>
        <taxon>Acidiluteibacter</taxon>
    </lineage>
</organism>
<sequence length="416" mass="48064">MNIKSLIVLFFLSLSLSSYSQSRDKEFQIKFNQAKNHLSHRKMMKALPILYELYQIDSANSNINYLIGVCFVEGNIITERSIYHLEKSLKDASARYDSDSHEERNAPIYVHYYLSIAYSQNKKCYLAISRRASFMEIYTYDDQYYPRESQKWIDKCAEEEELIPSNLEFLAKLEEPVKELPKEEVEYSLPLLSLQSVKKEKEQKKEEKEPEPFKPTSIVTKEVEYTTNMPLYGVQVGAFKEMMPVLRFPDLKNVDAFVDSTGWVRYVVGHFSYRSQAESLKKVIIDAGYPDVFIVDVNKDKKYADNVISIDNMSLKSTISGKIEFRVQLGAFKDEIPVEIAQNYLKISHLEEYTVGNITYLTSVGFPTYSQAIQAKDQYVKIGVSDAFIVAFNKKKKIPLIDALNYTHENPANNLQ</sequence>
<dbReference type="Proteomes" id="UP000470771">
    <property type="component" value="Unassembled WGS sequence"/>
</dbReference>
<feature type="signal peptide" evidence="1">
    <location>
        <begin position="1"/>
        <end position="20"/>
    </location>
</feature>
<dbReference type="EMBL" id="WWNE01000003">
    <property type="protein sequence ID" value="NBG64955.1"/>
    <property type="molecule type" value="Genomic_DNA"/>
</dbReference>
<accession>A0A6N9NJY7</accession>
<gene>
    <name evidence="2" type="ORF">GQN54_02420</name>
</gene>
<evidence type="ECO:0000313" key="3">
    <source>
        <dbReference type="Proteomes" id="UP000470771"/>
    </source>
</evidence>
<dbReference type="AlphaFoldDB" id="A0A6N9NJY7"/>
<dbReference type="RefSeq" id="WP_160631590.1">
    <property type="nucleotide sequence ID" value="NZ_WWNE01000003.1"/>
</dbReference>
<keyword evidence="3" id="KW-1185">Reference proteome</keyword>
<feature type="chain" id="PRO_5026862069" description="SPOR domain-containing protein" evidence="1">
    <location>
        <begin position="21"/>
        <end position="416"/>
    </location>
</feature>
<keyword evidence="1" id="KW-0732">Signal</keyword>
<name>A0A6N9NJY7_9FLAO</name>
<evidence type="ECO:0000256" key="1">
    <source>
        <dbReference type="SAM" id="SignalP"/>
    </source>
</evidence>